<protein>
    <submittedName>
        <fullName evidence="2">Uncharacterized protein</fullName>
    </submittedName>
</protein>
<gene>
    <name evidence="2" type="ORF">ILYODFUR_034143</name>
</gene>
<sequence length="75" mass="7792">MAAAYRSCRTCPPSTALKQPDSGSVLPGAVVHYVFLVLSNLPHGALIMVSPNPSPPGRVLSQPTPLCTRAPSNPV</sequence>
<accession>A0ABV0U037</accession>
<evidence type="ECO:0000313" key="2">
    <source>
        <dbReference type="EMBL" id="MEQ2238547.1"/>
    </source>
</evidence>
<dbReference type="EMBL" id="JAHRIQ010052390">
    <property type="protein sequence ID" value="MEQ2238547.1"/>
    <property type="molecule type" value="Genomic_DNA"/>
</dbReference>
<dbReference type="Proteomes" id="UP001482620">
    <property type="component" value="Unassembled WGS sequence"/>
</dbReference>
<keyword evidence="3" id="KW-1185">Reference proteome</keyword>
<evidence type="ECO:0000313" key="3">
    <source>
        <dbReference type="Proteomes" id="UP001482620"/>
    </source>
</evidence>
<name>A0ABV0U037_9TELE</name>
<feature type="region of interest" description="Disordered" evidence="1">
    <location>
        <begin position="54"/>
        <end position="75"/>
    </location>
</feature>
<evidence type="ECO:0000256" key="1">
    <source>
        <dbReference type="SAM" id="MobiDB-lite"/>
    </source>
</evidence>
<proteinExistence type="predicted"/>
<comment type="caution">
    <text evidence="2">The sequence shown here is derived from an EMBL/GenBank/DDBJ whole genome shotgun (WGS) entry which is preliminary data.</text>
</comment>
<organism evidence="2 3">
    <name type="scientific">Ilyodon furcidens</name>
    <name type="common">goldbreast splitfin</name>
    <dbReference type="NCBI Taxonomy" id="33524"/>
    <lineage>
        <taxon>Eukaryota</taxon>
        <taxon>Metazoa</taxon>
        <taxon>Chordata</taxon>
        <taxon>Craniata</taxon>
        <taxon>Vertebrata</taxon>
        <taxon>Euteleostomi</taxon>
        <taxon>Actinopterygii</taxon>
        <taxon>Neopterygii</taxon>
        <taxon>Teleostei</taxon>
        <taxon>Neoteleostei</taxon>
        <taxon>Acanthomorphata</taxon>
        <taxon>Ovalentaria</taxon>
        <taxon>Atherinomorphae</taxon>
        <taxon>Cyprinodontiformes</taxon>
        <taxon>Goodeidae</taxon>
        <taxon>Ilyodon</taxon>
    </lineage>
</organism>
<reference evidence="2 3" key="1">
    <citation type="submission" date="2021-06" db="EMBL/GenBank/DDBJ databases">
        <authorList>
            <person name="Palmer J.M."/>
        </authorList>
    </citation>
    <scope>NUCLEOTIDE SEQUENCE [LARGE SCALE GENOMIC DNA]</scope>
    <source>
        <strain evidence="3">if_2019</strain>
        <tissue evidence="2">Muscle</tissue>
    </source>
</reference>